<dbReference type="InterPro" id="IPR044555">
    <property type="entry name" value="WUSCHEL-like"/>
</dbReference>
<feature type="domain" description="Homeobox" evidence="11">
    <location>
        <begin position="17"/>
        <end position="72"/>
    </location>
</feature>
<evidence type="ECO:0000256" key="3">
    <source>
        <dbReference type="ARBA" id="ARBA00023015"/>
    </source>
</evidence>
<evidence type="ECO:0000256" key="6">
    <source>
        <dbReference type="ARBA" id="ARBA00023163"/>
    </source>
</evidence>
<dbReference type="GO" id="GO:0003677">
    <property type="term" value="F:DNA binding"/>
    <property type="evidence" value="ECO:0007669"/>
    <property type="project" value="UniProtKB-UniRule"/>
</dbReference>
<sequence length="170" mass="19515">MAEQGIGMGIHGRWNPTKEQVEMLEGFYNDGICTPSAVQIDDMAAQLRRYGPIQGKNVFYWFQNRKARFRNQLRQSLQHQQQQQHQIQHNQWPPLFLNSHSPAAPSDCTHSIRAIRPIPILPLPLPLPAHRTCQTEVVPSAEEEREIEILELFPLHPEGLALEANKKPHP</sequence>
<dbReference type="Gene3D" id="1.10.10.60">
    <property type="entry name" value="Homeodomain-like"/>
    <property type="match status" value="1"/>
</dbReference>
<proteinExistence type="evidence at transcript level"/>
<feature type="DNA-binding region" description="Homeobox" evidence="9">
    <location>
        <begin position="19"/>
        <end position="73"/>
    </location>
</feature>
<dbReference type="InterPro" id="IPR001356">
    <property type="entry name" value="HD"/>
</dbReference>
<evidence type="ECO:0000256" key="10">
    <source>
        <dbReference type="RuleBase" id="RU000682"/>
    </source>
</evidence>
<evidence type="ECO:0000256" key="7">
    <source>
        <dbReference type="ARBA" id="ARBA00023242"/>
    </source>
</evidence>
<organism evidence="12">
    <name type="scientific">Gnetum gnemon</name>
    <name type="common">Spanish joint-fir</name>
    <name type="synonym">Gnetum acutatum</name>
    <dbReference type="NCBI Taxonomy" id="3382"/>
    <lineage>
        <taxon>Eukaryota</taxon>
        <taxon>Viridiplantae</taxon>
        <taxon>Streptophyta</taxon>
        <taxon>Embryophyta</taxon>
        <taxon>Tracheophyta</taxon>
        <taxon>Spermatophyta</taxon>
        <taxon>Gnetopsida</taxon>
        <taxon>Gnetidae</taxon>
        <taxon>Gnetales</taxon>
        <taxon>Gnetaceae</taxon>
        <taxon>Gnetum</taxon>
    </lineage>
</organism>
<dbReference type="InterPro" id="IPR009057">
    <property type="entry name" value="Homeodomain-like_sf"/>
</dbReference>
<evidence type="ECO:0000259" key="11">
    <source>
        <dbReference type="PROSITE" id="PS50071"/>
    </source>
</evidence>
<evidence type="ECO:0000256" key="5">
    <source>
        <dbReference type="ARBA" id="ARBA00023155"/>
    </source>
</evidence>
<accession>S6CY20</accession>
<keyword evidence="6" id="KW-0804">Transcription</keyword>
<keyword evidence="7 9" id="KW-0539">Nucleus</keyword>
<gene>
    <name evidence="12" type="primary">wox2A</name>
</gene>
<evidence type="ECO:0000256" key="2">
    <source>
        <dbReference type="ARBA" id="ARBA00022473"/>
    </source>
</evidence>
<keyword evidence="3" id="KW-0805">Transcription regulation</keyword>
<evidence type="ECO:0000256" key="1">
    <source>
        <dbReference type="ARBA" id="ARBA00004123"/>
    </source>
</evidence>
<keyword evidence="5 9" id="KW-0371">Homeobox</keyword>
<dbReference type="SMART" id="SM00389">
    <property type="entry name" value="HOX"/>
    <property type="match status" value="1"/>
</dbReference>
<dbReference type="EMBL" id="HF564611">
    <property type="protein sequence ID" value="CCP29676.1"/>
    <property type="molecule type" value="mRNA"/>
</dbReference>
<protein>
    <submittedName>
        <fullName evidence="12">HD transcription factor</fullName>
    </submittedName>
</protein>
<comment type="similarity">
    <text evidence="8">Belongs to the WUS homeobox family.</text>
</comment>
<evidence type="ECO:0000313" key="12">
    <source>
        <dbReference type="EMBL" id="CCP29676.1"/>
    </source>
</evidence>
<reference evidence="12" key="1">
    <citation type="journal article" date="2013" name="New Phytol.">
        <title>Symplesiomorphies in the WUSCHEL clade suggest that the last common ancestor of seed plants contained at least four independent stem cell niches.</title>
        <authorList>
            <person name="Nardmann J."/>
            <person name="Werr W."/>
        </authorList>
    </citation>
    <scope>NUCLEOTIDE SEQUENCE</scope>
    <source>
        <tissue evidence="12">Female flower</tissue>
    </source>
</reference>
<evidence type="ECO:0000256" key="8">
    <source>
        <dbReference type="ARBA" id="ARBA00024040"/>
    </source>
</evidence>
<keyword evidence="4 9" id="KW-0238">DNA-binding</keyword>
<dbReference type="CDD" id="cd00086">
    <property type="entry name" value="homeodomain"/>
    <property type="match status" value="1"/>
</dbReference>
<comment type="subcellular location">
    <subcellularLocation>
        <location evidence="1 9 10">Nucleus</location>
    </subcellularLocation>
</comment>
<dbReference type="GO" id="GO:0099402">
    <property type="term" value="P:plant organ development"/>
    <property type="evidence" value="ECO:0007669"/>
    <property type="project" value="InterPro"/>
</dbReference>
<evidence type="ECO:0000256" key="4">
    <source>
        <dbReference type="ARBA" id="ARBA00023125"/>
    </source>
</evidence>
<dbReference type="PANTHER" id="PTHR45940">
    <property type="entry name" value="WUSCHEL-RELATED HOMEOBOX 1-RELATED"/>
    <property type="match status" value="1"/>
</dbReference>
<evidence type="ECO:0000256" key="9">
    <source>
        <dbReference type="PROSITE-ProRule" id="PRU00108"/>
    </source>
</evidence>
<keyword evidence="2" id="KW-0217">Developmental protein</keyword>
<dbReference type="AlphaFoldDB" id="S6CY20"/>
<dbReference type="SUPFAM" id="SSF46689">
    <property type="entry name" value="Homeodomain-like"/>
    <property type="match status" value="1"/>
</dbReference>
<dbReference type="Pfam" id="PF00046">
    <property type="entry name" value="Homeodomain"/>
    <property type="match status" value="1"/>
</dbReference>
<dbReference type="PANTHER" id="PTHR45940:SF13">
    <property type="entry name" value="WUSCHEL-RELATED HOMEOBOX 1"/>
    <property type="match status" value="1"/>
</dbReference>
<name>S6CY20_GNEGN</name>
<dbReference type="GO" id="GO:0003700">
    <property type="term" value="F:DNA-binding transcription factor activity"/>
    <property type="evidence" value="ECO:0007669"/>
    <property type="project" value="InterPro"/>
</dbReference>
<dbReference type="PROSITE" id="PS50071">
    <property type="entry name" value="HOMEOBOX_2"/>
    <property type="match status" value="1"/>
</dbReference>
<dbReference type="GO" id="GO:0005634">
    <property type="term" value="C:nucleus"/>
    <property type="evidence" value="ECO:0007669"/>
    <property type="project" value="UniProtKB-SubCell"/>
</dbReference>